<feature type="domain" description="Antitoxin Xre/MbcA/ParS-like toxin-binding" evidence="1">
    <location>
        <begin position="93"/>
        <end position="126"/>
    </location>
</feature>
<accession>A0A5B0EEI7</accession>
<organism evidence="2 3">
    <name type="scientific">Paeniglutamicibacter gangotriensis</name>
    <dbReference type="NCBI Taxonomy" id="254787"/>
    <lineage>
        <taxon>Bacteria</taxon>
        <taxon>Bacillati</taxon>
        <taxon>Actinomycetota</taxon>
        <taxon>Actinomycetes</taxon>
        <taxon>Micrococcales</taxon>
        <taxon>Micrococcaceae</taxon>
        <taxon>Paeniglutamicibacter</taxon>
    </lineage>
</organism>
<evidence type="ECO:0000313" key="3">
    <source>
        <dbReference type="Proteomes" id="UP000323856"/>
    </source>
</evidence>
<proteinExistence type="predicted"/>
<dbReference type="OrthoDB" id="4748714at2"/>
<dbReference type="AlphaFoldDB" id="A0A5B0EEI7"/>
<evidence type="ECO:0000259" key="1">
    <source>
        <dbReference type="Pfam" id="PF09722"/>
    </source>
</evidence>
<sequence>MRMDFRAVWRDAWNMKTLNHSAVYVETTRANIHDIVRTLIDAVGAETVGHIAGSTDATAPHRWAHPQGTELDILTKERLRLGYRVWLTLQSLEDPQAAVDWLMAPNRALDEERPMDFIARLHAQQVVNSAETLVTGDETR</sequence>
<name>A0A5B0EEI7_9MICC</name>
<dbReference type="Proteomes" id="UP000323856">
    <property type="component" value="Unassembled WGS sequence"/>
</dbReference>
<protein>
    <submittedName>
        <fullName evidence="2">DUF2384 domain-containing protein</fullName>
    </submittedName>
</protein>
<reference evidence="2 3" key="1">
    <citation type="submission" date="2019-07" db="EMBL/GenBank/DDBJ databases">
        <title>Analysis of the biochemical properties, biological activity and biotechnological potential of siderophores and biosurfactants produced by Antarctic psychrotolerant bacteria.</title>
        <authorList>
            <person name="Styczynski M."/>
            <person name="Krucon T."/>
            <person name="Decewicz P."/>
            <person name="Dziewit L."/>
        </authorList>
    </citation>
    <scope>NUCLEOTIDE SEQUENCE [LARGE SCALE GENOMIC DNA]</scope>
    <source>
        <strain evidence="2 3">ANT_H27</strain>
    </source>
</reference>
<dbReference type="InterPro" id="IPR024467">
    <property type="entry name" value="Xre/MbcA/ParS-like_toxin-bd"/>
</dbReference>
<evidence type="ECO:0000313" key="2">
    <source>
        <dbReference type="EMBL" id="KAA0976241.1"/>
    </source>
</evidence>
<comment type="caution">
    <text evidence="2">The sequence shown here is derived from an EMBL/GenBank/DDBJ whole genome shotgun (WGS) entry which is preliminary data.</text>
</comment>
<gene>
    <name evidence="2" type="ORF">FQ154_11645</name>
</gene>
<dbReference type="EMBL" id="VOBL01000011">
    <property type="protein sequence ID" value="KAA0976241.1"/>
    <property type="molecule type" value="Genomic_DNA"/>
</dbReference>
<dbReference type="Pfam" id="PF09722">
    <property type="entry name" value="Xre_MbcA_ParS_C"/>
    <property type="match status" value="1"/>
</dbReference>